<organism evidence="2 3">
    <name type="scientific">Hymenobacter glaciei</name>
    <dbReference type="NCBI Taxonomy" id="877209"/>
    <lineage>
        <taxon>Bacteria</taxon>
        <taxon>Pseudomonadati</taxon>
        <taxon>Bacteroidota</taxon>
        <taxon>Cytophagia</taxon>
        <taxon>Cytophagales</taxon>
        <taxon>Hymenobacteraceae</taxon>
        <taxon>Hymenobacter</taxon>
    </lineage>
</organism>
<keyword evidence="3" id="KW-1185">Reference proteome</keyword>
<dbReference type="Pfam" id="PF14136">
    <property type="entry name" value="DUF4303"/>
    <property type="match status" value="1"/>
</dbReference>
<feature type="region of interest" description="Disordered" evidence="1">
    <location>
        <begin position="1"/>
        <end position="23"/>
    </location>
</feature>
<evidence type="ECO:0000313" key="3">
    <source>
        <dbReference type="Proteomes" id="UP001501469"/>
    </source>
</evidence>
<dbReference type="EMBL" id="BAABDK010000007">
    <property type="protein sequence ID" value="GAA4026582.1"/>
    <property type="molecule type" value="Genomic_DNA"/>
</dbReference>
<evidence type="ECO:0000256" key="1">
    <source>
        <dbReference type="SAM" id="MobiDB-lite"/>
    </source>
</evidence>
<evidence type="ECO:0000313" key="2">
    <source>
        <dbReference type="EMBL" id="GAA4026582.1"/>
    </source>
</evidence>
<name>A0ABP7TIA4_9BACT</name>
<dbReference type="InterPro" id="IPR025409">
    <property type="entry name" value="DUF4303"/>
</dbReference>
<dbReference type="Proteomes" id="UP001501469">
    <property type="component" value="Unassembled WGS sequence"/>
</dbReference>
<reference evidence="3" key="1">
    <citation type="journal article" date="2019" name="Int. J. Syst. Evol. Microbiol.">
        <title>The Global Catalogue of Microorganisms (GCM) 10K type strain sequencing project: providing services to taxonomists for standard genome sequencing and annotation.</title>
        <authorList>
            <consortium name="The Broad Institute Genomics Platform"/>
            <consortium name="The Broad Institute Genome Sequencing Center for Infectious Disease"/>
            <person name="Wu L."/>
            <person name="Ma J."/>
        </authorList>
    </citation>
    <scope>NUCLEOTIDE SEQUENCE [LARGE SCALE GENOMIC DNA]</scope>
    <source>
        <strain evidence="3">JCM 17225</strain>
    </source>
</reference>
<accession>A0ABP7TIA4</accession>
<comment type="caution">
    <text evidence="2">The sequence shown here is derived from an EMBL/GenBank/DDBJ whole genome shotgun (WGS) entry which is preliminary data.</text>
</comment>
<dbReference type="RefSeq" id="WP_345050621.1">
    <property type="nucleotide sequence ID" value="NZ_BAABDK010000007.1"/>
</dbReference>
<gene>
    <name evidence="2" type="ORF">GCM10022409_08180</name>
</gene>
<proteinExistence type="predicted"/>
<sequence>MGPGRGTLGRQQRHSDKAGVGGRLAPEWLRPAGFIEGAVGAGGSSGGGFPVRVRGAAAETEGIYRFARYTDEGALTVCPATNTLAHLATQLTADLPDAKLEPAEWRYESAGAPLPFDASCHQLRPQVLNETLAAEAFEPFRQQRYPTCPDVVADLPQPGFFDPAAGREVLLLFHVADRDPSAQGLAQLVSRPNPNAYGTDYLAWLRTWEG</sequence>
<protein>
    <submittedName>
        <fullName evidence="2">Uncharacterized protein</fullName>
    </submittedName>
</protein>